<protein>
    <submittedName>
        <fullName evidence="1">Uncharacterized protein</fullName>
    </submittedName>
</protein>
<evidence type="ECO:0000313" key="1">
    <source>
        <dbReference type="EnsemblMetazoa" id="RPRC009915-PA"/>
    </source>
</evidence>
<evidence type="ECO:0000313" key="2">
    <source>
        <dbReference type="Proteomes" id="UP000015103"/>
    </source>
</evidence>
<dbReference type="AlphaFoldDB" id="T1I0U5"/>
<reference evidence="1" key="1">
    <citation type="submission" date="2015-05" db="UniProtKB">
        <authorList>
            <consortium name="EnsemblMetazoa"/>
        </authorList>
    </citation>
    <scope>IDENTIFICATION</scope>
</reference>
<dbReference type="OMA" id="QTVYQQK"/>
<dbReference type="InParanoid" id="T1I0U5"/>
<sequence>MDKQILPLTCLVLIFGGVKCQNQVQADRQVRLEDIERENLKSATSQQPQQAAAQFAQAPLQYQQQYLPQQYFTHPQYSSAQLPAYHQQLLLSQATQQPVYVPQNQPLPFPVMLIPSQYLLQQNDVNSLLSLQGVPQGQSQLKYRPAQLQQVAQPLVAGQVKPFRPSQQVPFAAGQQQFPQQYNAYQTVYQQKFPAGAKSTVSPPLKENYAQPASTFNYKLQQ</sequence>
<dbReference type="EnsemblMetazoa" id="RPRC009915-RA">
    <property type="protein sequence ID" value="RPRC009915-PA"/>
    <property type="gene ID" value="RPRC009915"/>
</dbReference>
<dbReference type="VEuPathDB" id="VectorBase:RPRC009915"/>
<proteinExistence type="predicted"/>
<dbReference type="HOGENOM" id="CLU_1246718_0_0_1"/>
<organism evidence="1 2">
    <name type="scientific">Rhodnius prolixus</name>
    <name type="common">Triatomid bug</name>
    <dbReference type="NCBI Taxonomy" id="13249"/>
    <lineage>
        <taxon>Eukaryota</taxon>
        <taxon>Metazoa</taxon>
        <taxon>Ecdysozoa</taxon>
        <taxon>Arthropoda</taxon>
        <taxon>Hexapoda</taxon>
        <taxon>Insecta</taxon>
        <taxon>Pterygota</taxon>
        <taxon>Neoptera</taxon>
        <taxon>Paraneoptera</taxon>
        <taxon>Hemiptera</taxon>
        <taxon>Heteroptera</taxon>
        <taxon>Panheteroptera</taxon>
        <taxon>Cimicomorpha</taxon>
        <taxon>Reduviidae</taxon>
        <taxon>Triatominae</taxon>
        <taxon>Rhodnius</taxon>
    </lineage>
</organism>
<dbReference type="Proteomes" id="UP000015103">
    <property type="component" value="Unassembled WGS sequence"/>
</dbReference>
<name>T1I0U5_RHOPR</name>
<accession>T1I0U5</accession>
<keyword evidence="2" id="KW-1185">Reference proteome</keyword>
<dbReference type="EMBL" id="ACPB03017975">
    <property type="status" value="NOT_ANNOTATED_CDS"/>
    <property type="molecule type" value="Genomic_DNA"/>
</dbReference>